<evidence type="ECO:0000259" key="2">
    <source>
        <dbReference type="Pfam" id="PF12158"/>
    </source>
</evidence>
<sequence length="164" mass="18197">MASRRDYQLAVAVDTLLLWGRLGGAYCAVALIAYGFLSLMAVPDWVAPTTLAIALLIGLTAALRLRPFLVVRKHGVPMEGRVTEIKERRVKNNSDGGSFLKKRLVYSYEYEGVEYRGQTTWGSSGRFGTLDTGNPIQIIINPRRPAEAVWIDDMPIKMPQVIGM</sequence>
<feature type="domain" description="DUF3592" evidence="2">
    <location>
        <begin position="79"/>
        <end position="153"/>
    </location>
</feature>
<keyword evidence="1" id="KW-1133">Transmembrane helix</keyword>
<dbReference type="InterPro" id="IPR021994">
    <property type="entry name" value="DUF3592"/>
</dbReference>
<comment type="caution">
    <text evidence="3">The sequence shown here is derived from an EMBL/GenBank/DDBJ whole genome shotgun (WGS) entry which is preliminary data.</text>
</comment>
<accession>A0A5C9A021</accession>
<organism evidence="3 4">
    <name type="scientific">Parahaliea maris</name>
    <dbReference type="NCBI Taxonomy" id="2716870"/>
    <lineage>
        <taxon>Bacteria</taxon>
        <taxon>Pseudomonadati</taxon>
        <taxon>Pseudomonadota</taxon>
        <taxon>Gammaproteobacteria</taxon>
        <taxon>Cellvibrionales</taxon>
        <taxon>Halieaceae</taxon>
        <taxon>Parahaliea</taxon>
    </lineage>
</organism>
<keyword evidence="1" id="KW-0812">Transmembrane</keyword>
<gene>
    <name evidence="3" type="ORF">FV139_11455</name>
</gene>
<keyword evidence="4" id="KW-1185">Reference proteome</keyword>
<name>A0A5C9A021_9GAMM</name>
<reference evidence="3 4" key="1">
    <citation type="submission" date="2019-08" db="EMBL/GenBank/DDBJ databases">
        <title>Parahaliea maris sp. nov., isolated from the surface seawater.</title>
        <authorList>
            <person name="Liu Y."/>
        </authorList>
    </citation>
    <scope>NUCLEOTIDE SEQUENCE [LARGE SCALE GENOMIC DNA]</scope>
    <source>
        <strain evidence="3 4">HSLHS9</strain>
    </source>
</reference>
<evidence type="ECO:0000313" key="3">
    <source>
        <dbReference type="EMBL" id="TXS94205.1"/>
    </source>
</evidence>
<feature type="transmembrane region" description="Helical" evidence="1">
    <location>
        <begin position="12"/>
        <end position="39"/>
    </location>
</feature>
<dbReference type="RefSeq" id="WP_148068547.1">
    <property type="nucleotide sequence ID" value="NZ_VRZA01000003.1"/>
</dbReference>
<dbReference type="Proteomes" id="UP000321039">
    <property type="component" value="Unassembled WGS sequence"/>
</dbReference>
<dbReference type="AlphaFoldDB" id="A0A5C9A021"/>
<dbReference type="EMBL" id="VRZA01000003">
    <property type="protein sequence ID" value="TXS94205.1"/>
    <property type="molecule type" value="Genomic_DNA"/>
</dbReference>
<evidence type="ECO:0000256" key="1">
    <source>
        <dbReference type="SAM" id="Phobius"/>
    </source>
</evidence>
<protein>
    <submittedName>
        <fullName evidence="3">DUF3592 domain-containing protein</fullName>
    </submittedName>
</protein>
<dbReference type="Pfam" id="PF12158">
    <property type="entry name" value="DUF3592"/>
    <property type="match status" value="1"/>
</dbReference>
<feature type="transmembrane region" description="Helical" evidence="1">
    <location>
        <begin position="45"/>
        <end position="63"/>
    </location>
</feature>
<proteinExistence type="predicted"/>
<keyword evidence="1" id="KW-0472">Membrane</keyword>
<evidence type="ECO:0000313" key="4">
    <source>
        <dbReference type="Proteomes" id="UP000321039"/>
    </source>
</evidence>